<keyword evidence="3" id="KW-0378">Hydrolase</keyword>
<proteinExistence type="predicted"/>
<organism evidence="6 7">
    <name type="scientific">Kluyveromyces marxianus</name>
    <name type="common">Yeast</name>
    <name type="synonym">Candida kefyr</name>
    <dbReference type="NCBI Taxonomy" id="4911"/>
    <lineage>
        <taxon>Eukaryota</taxon>
        <taxon>Fungi</taxon>
        <taxon>Dikarya</taxon>
        <taxon>Ascomycota</taxon>
        <taxon>Saccharomycotina</taxon>
        <taxon>Saccharomycetes</taxon>
        <taxon>Saccharomycetales</taxon>
        <taxon>Saccharomycetaceae</taxon>
        <taxon>Kluyveromyces</taxon>
    </lineage>
</organism>
<dbReference type="PANTHER" id="PTHR12112">
    <property type="entry name" value="BNIP - RELATED"/>
    <property type="match status" value="1"/>
</dbReference>
<keyword evidence="4" id="KW-0464">Manganese</keyword>
<evidence type="ECO:0000256" key="3">
    <source>
        <dbReference type="ARBA" id="ARBA00022801"/>
    </source>
</evidence>
<dbReference type="InterPro" id="IPR001667">
    <property type="entry name" value="DDH_dom"/>
</dbReference>
<dbReference type="SMART" id="SM01131">
    <property type="entry name" value="DHHA2"/>
    <property type="match status" value="1"/>
</dbReference>
<reference evidence="6 7" key="1">
    <citation type="submission" date="2016-03" db="EMBL/GenBank/DDBJ databases">
        <title>How can Kluyveromyces marxianus grow so fast - potential evolutionary course in Saccharomyces Complex revealed by comparative genomics.</title>
        <authorList>
            <person name="Mo W."/>
            <person name="Lu W."/>
            <person name="Yang X."/>
            <person name="Qi J."/>
            <person name="Lv H."/>
        </authorList>
    </citation>
    <scope>NUCLEOTIDE SEQUENCE [LARGE SCALE GENOMIC DNA]</scope>
    <source>
        <strain evidence="6 7">FIM1</strain>
    </source>
</reference>
<evidence type="ECO:0000256" key="4">
    <source>
        <dbReference type="ARBA" id="ARBA00023211"/>
    </source>
</evidence>
<dbReference type="PANTHER" id="PTHR12112:SF39">
    <property type="entry name" value="EG:152A3.5 PROTEIN (FBGN0003116_PN PROTEIN)"/>
    <property type="match status" value="1"/>
</dbReference>
<keyword evidence="2" id="KW-0479">Metal-binding</keyword>
<dbReference type="InterPro" id="IPR038763">
    <property type="entry name" value="DHH_sf"/>
</dbReference>
<comment type="cofactor">
    <cofactor evidence="1">
        <name>Mn(2+)</name>
        <dbReference type="ChEBI" id="CHEBI:29035"/>
    </cofactor>
</comment>
<evidence type="ECO:0000313" key="7">
    <source>
        <dbReference type="Proteomes" id="UP000422736"/>
    </source>
</evidence>
<keyword evidence="7" id="KW-1185">Reference proteome</keyword>
<evidence type="ECO:0000259" key="5">
    <source>
        <dbReference type="SMART" id="SM01131"/>
    </source>
</evidence>
<dbReference type="InterPro" id="IPR038222">
    <property type="entry name" value="DHHA2_dom_sf"/>
</dbReference>
<dbReference type="InterPro" id="IPR004097">
    <property type="entry name" value="DHHA2"/>
</dbReference>
<feature type="domain" description="DHHA2" evidence="5">
    <location>
        <begin position="246"/>
        <end position="390"/>
    </location>
</feature>
<protein>
    <submittedName>
        <fullName evidence="6">Exopolyphosphatase</fullName>
    </submittedName>
</protein>
<dbReference type="Gene3D" id="3.90.1640.10">
    <property type="entry name" value="inorganic pyrophosphatase (n-terminal core)"/>
    <property type="match status" value="1"/>
</dbReference>
<sequence>MMIYRKKVSMSSTSHFQIMPENLVRVLKQLKTFQASNTSQKLLNIVCGNESADLDSIVSTLAYAYFSYIHDPSKYILPVVNIPREDLKLRKDVTFLLGSHSISSDLLNFREDLVNWQKQSLYDINYVLVDHNDVPAITNDGPTNIAGIIDHHKDLGLHAESITKLSGPRIIQTAGSCSTLVFQYWNGILKHDSNSTEMIKEIVPLLLGALLLDTDNMKNKVEPVDQAVFEQYKRILGSSFNTDSFYQQLRTAKDDINGLSINDILRKDYKEFRFASNVRCGIASVVKSLEWINEQYGEESIENACEKFMTEHSLDIFIIMNSFTRDGTFSKQIAFISENDNLLNELFKDLIPKLQLESIRDVSKRKLKCYRQGNVKASRKQVAPYVQESLEKYQ</sequence>
<gene>
    <name evidence="6" type="primary">PPX1</name>
    <name evidence="6" type="ORF">FIM1_2944</name>
</gene>
<dbReference type="Pfam" id="PF02833">
    <property type="entry name" value="DHHA2"/>
    <property type="match status" value="1"/>
</dbReference>
<evidence type="ECO:0000313" key="6">
    <source>
        <dbReference type="EMBL" id="QGN16239.1"/>
    </source>
</evidence>
<evidence type="ECO:0000256" key="2">
    <source>
        <dbReference type="ARBA" id="ARBA00022723"/>
    </source>
</evidence>
<accession>A0ABX6EWX3</accession>
<dbReference type="Gene3D" id="3.10.310.20">
    <property type="entry name" value="DHHA2 domain"/>
    <property type="match status" value="1"/>
</dbReference>
<evidence type="ECO:0000256" key="1">
    <source>
        <dbReference type="ARBA" id="ARBA00001936"/>
    </source>
</evidence>
<name>A0ABX6EWX3_KLUMA</name>
<dbReference type="Pfam" id="PF01368">
    <property type="entry name" value="DHH"/>
    <property type="match status" value="1"/>
</dbReference>
<dbReference type="Proteomes" id="UP000422736">
    <property type="component" value="Chromosome 4"/>
</dbReference>
<dbReference type="SUPFAM" id="SSF64182">
    <property type="entry name" value="DHH phosphoesterases"/>
    <property type="match status" value="1"/>
</dbReference>
<dbReference type="EMBL" id="CP015057">
    <property type="protein sequence ID" value="QGN16239.1"/>
    <property type="molecule type" value="Genomic_DNA"/>
</dbReference>